<evidence type="ECO:0008006" key="3">
    <source>
        <dbReference type="Google" id="ProtNLM"/>
    </source>
</evidence>
<dbReference type="SUPFAM" id="SSF46626">
    <property type="entry name" value="Cytochrome c"/>
    <property type="match status" value="1"/>
</dbReference>
<dbReference type="EMBL" id="BSOW01000014">
    <property type="protein sequence ID" value="GLR87407.1"/>
    <property type="molecule type" value="Genomic_DNA"/>
</dbReference>
<dbReference type="InterPro" id="IPR051395">
    <property type="entry name" value="Cytochrome_c_Peroxidase/MauG"/>
</dbReference>
<dbReference type="InterPro" id="IPR047758">
    <property type="entry name" value="CytoC_perox"/>
</dbReference>
<dbReference type="Proteomes" id="UP001156905">
    <property type="component" value="Unassembled WGS sequence"/>
</dbReference>
<organism evidence="1 2">
    <name type="scientific">Bradyrhizobium iriomotense</name>
    <dbReference type="NCBI Taxonomy" id="441950"/>
    <lineage>
        <taxon>Bacteria</taxon>
        <taxon>Pseudomonadati</taxon>
        <taxon>Pseudomonadota</taxon>
        <taxon>Alphaproteobacteria</taxon>
        <taxon>Hyphomicrobiales</taxon>
        <taxon>Nitrobacteraceae</taxon>
        <taxon>Bradyrhizobium</taxon>
    </lineage>
</organism>
<accession>A0ABQ6B5R2</accession>
<dbReference type="NCBIfam" id="NF040606">
    <property type="entry name" value="CytoC_perox"/>
    <property type="match status" value="1"/>
</dbReference>
<comment type="caution">
    <text evidence="1">The sequence shown here is derived from an EMBL/GenBank/DDBJ whole genome shotgun (WGS) entry which is preliminary data.</text>
</comment>
<dbReference type="RefSeq" id="WP_284268246.1">
    <property type="nucleotide sequence ID" value="NZ_BSOW01000014.1"/>
</dbReference>
<reference evidence="2" key="1">
    <citation type="journal article" date="2019" name="Int. J. Syst. Evol. Microbiol.">
        <title>The Global Catalogue of Microorganisms (GCM) 10K type strain sequencing project: providing services to taxonomists for standard genome sequencing and annotation.</title>
        <authorList>
            <consortium name="The Broad Institute Genomics Platform"/>
            <consortium name="The Broad Institute Genome Sequencing Center for Infectious Disease"/>
            <person name="Wu L."/>
            <person name="Ma J."/>
        </authorList>
    </citation>
    <scope>NUCLEOTIDE SEQUENCE [LARGE SCALE GENOMIC DNA]</scope>
    <source>
        <strain evidence="2">NBRC 102520</strain>
    </source>
</reference>
<gene>
    <name evidence="1" type="ORF">GCM10007857_41180</name>
</gene>
<dbReference type="PANTHER" id="PTHR30600">
    <property type="entry name" value="CYTOCHROME C PEROXIDASE-RELATED"/>
    <property type="match status" value="1"/>
</dbReference>
<dbReference type="Gene3D" id="1.10.760.10">
    <property type="entry name" value="Cytochrome c-like domain"/>
    <property type="match status" value="1"/>
</dbReference>
<protein>
    <recommendedName>
        <fullName evidence="3">Cytochrome C</fullName>
    </recommendedName>
</protein>
<name>A0ABQ6B5R2_9BRAD</name>
<dbReference type="Pfam" id="PF21419">
    <property type="entry name" value="RoxA-like_Cyt-c"/>
    <property type="match status" value="1"/>
</dbReference>
<evidence type="ECO:0000313" key="2">
    <source>
        <dbReference type="Proteomes" id="UP001156905"/>
    </source>
</evidence>
<dbReference type="InterPro" id="IPR036909">
    <property type="entry name" value="Cyt_c-like_dom_sf"/>
</dbReference>
<keyword evidence="2" id="KW-1185">Reference proteome</keyword>
<evidence type="ECO:0000313" key="1">
    <source>
        <dbReference type="EMBL" id="GLR87407.1"/>
    </source>
</evidence>
<proteinExistence type="predicted"/>
<sequence>MDEPAKPFTPPIEVSPDNPCPFLRGLVAEGFVKGGTVPLGTLSKTIGAASGEVGWRKVKAQIEIYQVALIANGLSPWRLLKSWWSGAQLDHLRNGPLDKHGAGSRILDEHAQVHPGEIDRLASFGRDYPDPCGGVERGLNEGEVTTYMRANFERADNKRWYYPILMKGEWPVLLRIMGKGDRKNRYLSVAEVRTLFETRQFPSRIVQRLLNQPVLSRGQHVVRGIAKAAAVLALLVAAAVVAVAEFPNQVRAILPTKLQAILPPPLPALPQTNTAYWLDQNWSLEDRHWFHHVSQGTATFPVPYAWFVALEQPTLNLFFRNGMLKDSAYLERFGFIPSPQTIHTDETTLRRYGYANVYDTTPATASYGEWKTPVENVDGLPVGFARLTGVIDPASGRREDDKIGLTCAACHTGHIRYKGVDVRFDGGPAMTDLKKLELVTGLSIVYTWKLPTRFKRFADRVLGPGASDVERKELKQRLGEVGQFLLDWQGKYDKTIGDKKQKDTEEGFGRLDALNRIGNQVFSQDFALSGLDGFEKNLHAQDAPVSFPPIWTVPWLKYAQYDASIEQPLIRNAGEALGVTALLNLSNDYAADKLFRSSVALQDLEWIEHLVAGKDTLAEKKFSGLQAPKWPSQLFGDSAWKIEGKRVEKGRKIYGEMCAGCHLGPINDAEYHDDNPQKMFWSSSHWEDSGSSKVLNPVQIPVSEIKTDPAQADVLTKRTVEVPGFLNVKPAQQLTEWWGCKGLADKAEMPYSLALMTVVDLVARKWMSEAKMTDEQQKTWWGVRQNCPNPASPPPRYRTRPLDGIWATAPYLHNGSVPSLYWLFKPAAERPKSFCMGARDYDPKQVGFAVVDGEKCATGETRFTTTWPDGSAVNGNSVGGHSFEGEAGAQRPPGVIGRGFRDDDERYDLIEYLKTL</sequence>
<dbReference type="PANTHER" id="PTHR30600:SF9">
    <property type="entry name" value="BLR7738 PROTEIN"/>
    <property type="match status" value="1"/>
</dbReference>